<evidence type="ECO:0000313" key="5">
    <source>
        <dbReference type="EMBL" id="TCO25070.1"/>
    </source>
</evidence>
<evidence type="ECO:0000313" key="6">
    <source>
        <dbReference type="Proteomes" id="UP000295684"/>
    </source>
</evidence>
<dbReference type="OrthoDB" id="713774at2"/>
<reference evidence="7" key="2">
    <citation type="journal article" date="2019" name="Int. J. Syst. Evol. Microbiol.">
        <title>The Global Catalogue of Microorganisms (GCM) 10K type strain sequencing project: providing services to taxonomists for standard genome sequencing and annotation.</title>
        <authorList>
            <consortium name="The Broad Institute Genomics Platform"/>
            <consortium name="The Broad Institute Genome Sequencing Center for Infectious Disease"/>
            <person name="Wu L."/>
            <person name="Ma J."/>
        </authorList>
    </citation>
    <scope>NUCLEOTIDE SEQUENCE [LARGE SCALE GENOMIC DNA]</scope>
    <source>
        <strain evidence="7">CGMCC 1.15644</strain>
    </source>
</reference>
<evidence type="ECO:0000256" key="1">
    <source>
        <dbReference type="SAM" id="Coils"/>
    </source>
</evidence>
<evidence type="ECO:0000313" key="4">
    <source>
        <dbReference type="EMBL" id="GGE48340.1"/>
    </source>
</evidence>
<dbReference type="RefSeq" id="WP_132532524.1">
    <property type="nucleotide sequence ID" value="NZ_BMJO01000002.1"/>
</dbReference>
<gene>
    <name evidence="5" type="ORF">EV200_104105</name>
    <name evidence="4" type="ORF">GCM10011413_13040</name>
</gene>
<keyword evidence="3" id="KW-0732">Signal</keyword>
<evidence type="ECO:0000256" key="3">
    <source>
        <dbReference type="SAM" id="SignalP"/>
    </source>
</evidence>
<name>A0A4R2HFS9_9SPHI</name>
<protein>
    <submittedName>
        <fullName evidence="5">Uncharacterized protein</fullName>
    </submittedName>
</protein>
<accession>A0A4R2HFS9</accession>
<comment type="caution">
    <text evidence="5">The sequence shown here is derived from an EMBL/GenBank/DDBJ whole genome shotgun (WGS) entry which is preliminary data.</text>
</comment>
<keyword evidence="2" id="KW-0472">Membrane</keyword>
<dbReference type="Proteomes" id="UP000295684">
    <property type="component" value="Unassembled WGS sequence"/>
</dbReference>
<keyword evidence="7" id="KW-1185">Reference proteome</keyword>
<evidence type="ECO:0000313" key="7">
    <source>
        <dbReference type="Proteomes" id="UP000622648"/>
    </source>
</evidence>
<feature type="coiled-coil region" evidence="1">
    <location>
        <begin position="105"/>
        <end position="132"/>
    </location>
</feature>
<dbReference type="Proteomes" id="UP000622648">
    <property type="component" value="Unassembled WGS sequence"/>
</dbReference>
<keyword evidence="2" id="KW-0812">Transmembrane</keyword>
<sequence>MKKYIYLLLLLFLQIQVNAQQDTSTYAAQRVKVNALLTERSEKFGQYDESLNQRTGIFGWQTKKDIKNSNEILREVVLTDNNIFKELKILMEYKDLQNQQKVEVADHSQERIEGCMKTIKKLQDQNTALQKEAKPDSYGASTYIIIILLLVIIGMFFFFNKKLQRYEKTGV</sequence>
<reference evidence="4" key="4">
    <citation type="submission" date="2024-05" db="EMBL/GenBank/DDBJ databases">
        <authorList>
            <person name="Sun Q."/>
            <person name="Zhou Y."/>
        </authorList>
    </citation>
    <scope>NUCLEOTIDE SEQUENCE</scope>
    <source>
        <strain evidence="4">CGMCC 1.15644</strain>
    </source>
</reference>
<evidence type="ECO:0000256" key="2">
    <source>
        <dbReference type="SAM" id="Phobius"/>
    </source>
</evidence>
<reference evidence="4" key="1">
    <citation type="journal article" date="2014" name="Int. J. Syst. Evol. Microbiol.">
        <title>Complete genome of a new Firmicutes species belonging to the dominant human colonic microbiota ('Ruminococcus bicirculans') reveals two chromosomes and a selective capacity to utilize plant glucans.</title>
        <authorList>
            <consortium name="NISC Comparative Sequencing Program"/>
            <person name="Wegmann U."/>
            <person name="Louis P."/>
            <person name="Goesmann A."/>
            <person name="Henrissat B."/>
            <person name="Duncan S.H."/>
            <person name="Flint H.J."/>
        </authorList>
    </citation>
    <scope>NUCLEOTIDE SEQUENCE</scope>
    <source>
        <strain evidence="4">CGMCC 1.15644</strain>
    </source>
</reference>
<feature type="transmembrane region" description="Helical" evidence="2">
    <location>
        <begin position="140"/>
        <end position="159"/>
    </location>
</feature>
<keyword evidence="1" id="KW-0175">Coiled coil</keyword>
<organism evidence="5 6">
    <name type="scientific">Pedobacter psychrotolerans</name>
    <dbReference type="NCBI Taxonomy" id="1843235"/>
    <lineage>
        <taxon>Bacteria</taxon>
        <taxon>Pseudomonadati</taxon>
        <taxon>Bacteroidota</taxon>
        <taxon>Sphingobacteriia</taxon>
        <taxon>Sphingobacteriales</taxon>
        <taxon>Sphingobacteriaceae</taxon>
        <taxon>Pedobacter</taxon>
    </lineage>
</organism>
<dbReference type="EMBL" id="BMJO01000002">
    <property type="protein sequence ID" value="GGE48340.1"/>
    <property type="molecule type" value="Genomic_DNA"/>
</dbReference>
<feature type="chain" id="PRO_5020254101" evidence="3">
    <location>
        <begin position="20"/>
        <end position="171"/>
    </location>
</feature>
<proteinExistence type="predicted"/>
<dbReference type="AlphaFoldDB" id="A0A4R2HFS9"/>
<keyword evidence="2" id="KW-1133">Transmembrane helix</keyword>
<dbReference type="EMBL" id="SLWO01000004">
    <property type="protein sequence ID" value="TCO25070.1"/>
    <property type="molecule type" value="Genomic_DNA"/>
</dbReference>
<reference evidence="5 6" key="3">
    <citation type="submission" date="2019-03" db="EMBL/GenBank/DDBJ databases">
        <title>Genomic Encyclopedia of Type Strains, Phase IV (KMG-IV): sequencing the most valuable type-strain genomes for metagenomic binning, comparative biology and taxonomic classification.</title>
        <authorList>
            <person name="Goeker M."/>
        </authorList>
    </citation>
    <scope>NUCLEOTIDE SEQUENCE [LARGE SCALE GENOMIC DNA]</scope>
    <source>
        <strain evidence="5 6">DSM 103236</strain>
    </source>
</reference>
<feature type="signal peptide" evidence="3">
    <location>
        <begin position="1"/>
        <end position="19"/>
    </location>
</feature>